<dbReference type="NCBIfam" id="TIGR01525">
    <property type="entry name" value="ATPase-IB_hvy"/>
    <property type="match status" value="1"/>
</dbReference>
<dbReference type="InterPro" id="IPR006121">
    <property type="entry name" value="HMA_dom"/>
</dbReference>
<evidence type="ECO:0000256" key="17">
    <source>
        <dbReference type="ARBA" id="ARBA00023065"/>
    </source>
</evidence>
<evidence type="ECO:0000256" key="11">
    <source>
        <dbReference type="ARBA" id="ARBA00022796"/>
    </source>
</evidence>
<keyword evidence="15 19" id="KW-1133">Transmembrane helix</keyword>
<dbReference type="GO" id="GO:0055070">
    <property type="term" value="P:copper ion homeostasis"/>
    <property type="evidence" value="ECO:0007669"/>
    <property type="project" value="TreeGrafter"/>
</dbReference>
<keyword evidence="9" id="KW-0677">Repeat</keyword>
<dbReference type="GO" id="GO:0016887">
    <property type="term" value="F:ATP hydrolysis activity"/>
    <property type="evidence" value="ECO:0007669"/>
    <property type="project" value="InterPro"/>
</dbReference>
<keyword evidence="4" id="KW-0813">Transport</keyword>
<evidence type="ECO:0000256" key="9">
    <source>
        <dbReference type="ARBA" id="ARBA00022737"/>
    </source>
</evidence>
<evidence type="ECO:0000256" key="19">
    <source>
        <dbReference type="SAM" id="Phobius"/>
    </source>
</evidence>
<dbReference type="InterPro" id="IPR023214">
    <property type="entry name" value="HAD_sf"/>
</dbReference>
<dbReference type="Gene3D" id="2.70.150.10">
    <property type="entry name" value="Calcium-transporting ATPase, cytoplasmic transduction domain A"/>
    <property type="match status" value="1"/>
</dbReference>
<comment type="similarity">
    <text evidence="2">Belongs to the cation transport ATPase (P-type) (TC 3.A.3) family. Type IB subfamily.</text>
</comment>
<dbReference type="SUPFAM" id="SSF81665">
    <property type="entry name" value="Calcium ATPase, transmembrane domain M"/>
    <property type="match status" value="1"/>
</dbReference>
<dbReference type="InterPro" id="IPR044492">
    <property type="entry name" value="P_typ_ATPase_HD_dom"/>
</dbReference>
<proteinExistence type="inferred from homology"/>
<dbReference type="Pfam" id="PF00702">
    <property type="entry name" value="Hydrolase"/>
    <property type="match status" value="1"/>
</dbReference>
<keyword evidence="16" id="KW-0186">Copper</keyword>
<dbReference type="InterPro" id="IPR023299">
    <property type="entry name" value="ATPase_P-typ_cyto_dom_N"/>
</dbReference>
<evidence type="ECO:0000256" key="15">
    <source>
        <dbReference type="ARBA" id="ARBA00022989"/>
    </source>
</evidence>
<sequence length="804" mass="86115">MMKISIRIGGMGCAACAAKIEEALRRIEGVHGAAVNLVEGKVSVEYDPEKVKLKEIEAAVEDAGYRVLNDRITLRIGGMSCAMCARKIESELKGIEGISSATVNLAAERAYISYNPSLTSPGRFREVIEGLGYHVLDSDEDKLEEDLSPRKRRIIAGFGVSIPLMAIMYLHIPLPVPEDIFMLLVSLAPFIYVSEPIFRGAMRSLRAGTLDMDVMYSMGIGVAFLSSLLGTAGILPSEFMFYETALMLASFLTLGRYLEARAKGKTSEAVRRLMELQPDTATLIRDGEEVEVRADEINTGDLVIVRPGDRIPADGRVLEGTSYVDESMITGETLPVLKERDSEVIAGTINTDGVLKFRVERTGSETFLAGIIRLVDEAQASKPEIQRIADRAVSYFIPAVLLVAASASIFWYFIMDAGLLFSVTVLVSVLVVACPCALGLATPTAVTAGIGRGAELGILIKKGEALEVSERVSVVLFDKTGTLTEGKPEVTEIIGEDSLVLAAALERKSRHPIAEAITRMASLEGLEVPEVEEFRSIPGMGLTGKVRSTGPDGTGSCLVLAGNRALMRDFNVPLDPLMDKIDELESGGRTVVMVAADGALRGLIAVSDTIKPGSYLAVRELGRMGVDTVMVTGDNRKTAEAVAGEIGIHNVISEVLPGDKADIVSEFRRKGEGVAFVGDGINDAPALAAADLGLAIGSGTDVAREAGEVVLVGDDPLDAAAALQLASRVMSRIKQNLFWAFAYNTMLIPLAAGLLHPLGLVFRPEYAGLAMALSSVTVVSLSLMLRRYTPHARMLKLELEEDIK</sequence>
<keyword evidence="17" id="KW-0406">Ion transport</keyword>
<feature type="transmembrane region" description="Helical" evidence="19">
    <location>
        <begin position="214"/>
        <end position="234"/>
    </location>
</feature>
<evidence type="ECO:0000259" key="20">
    <source>
        <dbReference type="PROSITE" id="PS50846"/>
    </source>
</evidence>
<dbReference type="GO" id="GO:0043682">
    <property type="term" value="F:P-type divalent copper transporter activity"/>
    <property type="evidence" value="ECO:0007669"/>
    <property type="project" value="TreeGrafter"/>
</dbReference>
<dbReference type="PRINTS" id="PR00119">
    <property type="entry name" value="CATATPASE"/>
</dbReference>
<dbReference type="InterPro" id="IPR059000">
    <property type="entry name" value="ATPase_P-type_domA"/>
</dbReference>
<evidence type="ECO:0000256" key="5">
    <source>
        <dbReference type="ARBA" id="ARBA00022475"/>
    </source>
</evidence>
<evidence type="ECO:0000256" key="3">
    <source>
        <dbReference type="ARBA" id="ARBA00012517"/>
    </source>
</evidence>
<dbReference type="PRINTS" id="PR00941">
    <property type="entry name" value="CDATPASE"/>
</dbReference>
<dbReference type="EMBL" id="CP104550">
    <property type="protein sequence ID" value="UXH32567.1"/>
    <property type="molecule type" value="Genomic_DNA"/>
</dbReference>
<evidence type="ECO:0000256" key="16">
    <source>
        <dbReference type="ARBA" id="ARBA00023008"/>
    </source>
</evidence>
<dbReference type="InterPro" id="IPR036412">
    <property type="entry name" value="HAD-like_sf"/>
</dbReference>
<feature type="transmembrane region" description="Helical" evidence="19">
    <location>
        <begin position="766"/>
        <end position="785"/>
    </location>
</feature>
<dbReference type="InterPro" id="IPR006122">
    <property type="entry name" value="HMA_Cu_ion-bd"/>
</dbReference>
<dbReference type="CDD" id="cd02094">
    <property type="entry name" value="P-type_ATPase_Cu-like"/>
    <property type="match status" value="1"/>
</dbReference>
<dbReference type="SFLD" id="SFLDS00003">
    <property type="entry name" value="Haloacid_Dehalogenase"/>
    <property type="match status" value="1"/>
</dbReference>
<evidence type="ECO:0000256" key="7">
    <source>
        <dbReference type="ARBA" id="ARBA00022692"/>
    </source>
</evidence>
<dbReference type="CDD" id="cd00371">
    <property type="entry name" value="HMA"/>
    <property type="match status" value="2"/>
</dbReference>
<name>A0A9E7RWB9_METWO</name>
<comment type="subcellular location">
    <subcellularLocation>
        <location evidence="1">Cell membrane</location>
        <topology evidence="1">Multi-pass membrane protein</topology>
    </subcellularLocation>
</comment>
<dbReference type="SUPFAM" id="SSF56784">
    <property type="entry name" value="HAD-like"/>
    <property type="match status" value="1"/>
</dbReference>
<dbReference type="NCBIfam" id="TIGR01494">
    <property type="entry name" value="ATPase_P-type"/>
    <property type="match status" value="1"/>
</dbReference>
<feature type="domain" description="HMA" evidence="20">
    <location>
        <begin position="2"/>
        <end position="68"/>
    </location>
</feature>
<feature type="domain" description="HMA" evidence="20">
    <location>
        <begin position="70"/>
        <end position="136"/>
    </location>
</feature>
<dbReference type="PANTHER" id="PTHR43520">
    <property type="entry name" value="ATP7, ISOFORM B"/>
    <property type="match status" value="1"/>
</dbReference>
<dbReference type="Pfam" id="PF00403">
    <property type="entry name" value="HMA"/>
    <property type="match status" value="2"/>
</dbReference>
<dbReference type="FunFam" id="2.70.150.10:FF:000002">
    <property type="entry name" value="Copper-transporting ATPase 1, putative"/>
    <property type="match status" value="1"/>
</dbReference>
<dbReference type="GO" id="GO:0005507">
    <property type="term" value="F:copper ion binding"/>
    <property type="evidence" value="ECO:0007669"/>
    <property type="project" value="InterPro"/>
</dbReference>
<keyword evidence="14" id="KW-1278">Translocase</keyword>
<evidence type="ECO:0000256" key="13">
    <source>
        <dbReference type="ARBA" id="ARBA00022842"/>
    </source>
</evidence>
<dbReference type="GO" id="GO:0005886">
    <property type="term" value="C:plasma membrane"/>
    <property type="evidence" value="ECO:0007669"/>
    <property type="project" value="UniProtKB-SubCell"/>
</dbReference>
<evidence type="ECO:0000256" key="4">
    <source>
        <dbReference type="ARBA" id="ARBA00022448"/>
    </source>
</evidence>
<keyword evidence="10" id="KW-0547">Nucleotide-binding</keyword>
<dbReference type="InterPro" id="IPR023298">
    <property type="entry name" value="ATPase_P-typ_TM_dom_sf"/>
</dbReference>
<dbReference type="PROSITE" id="PS00154">
    <property type="entry name" value="ATPASE_E1_E2"/>
    <property type="match status" value="1"/>
</dbReference>
<feature type="transmembrane region" description="Helical" evidence="19">
    <location>
        <begin position="240"/>
        <end position="258"/>
    </location>
</feature>
<dbReference type="FunFam" id="3.40.50.1000:FF:000144">
    <property type="entry name" value="copper-transporting ATPase 1 isoform X2"/>
    <property type="match status" value="1"/>
</dbReference>
<evidence type="ECO:0000256" key="14">
    <source>
        <dbReference type="ARBA" id="ARBA00022967"/>
    </source>
</evidence>
<keyword evidence="6" id="KW-0597">Phosphoprotein</keyword>
<organism evidence="21">
    <name type="scientific">Methanothermobacter wolfeii</name>
    <name type="common">Methanobacterium wolfei</name>
    <dbReference type="NCBI Taxonomy" id="145261"/>
    <lineage>
        <taxon>Archaea</taxon>
        <taxon>Methanobacteriati</taxon>
        <taxon>Methanobacteriota</taxon>
        <taxon>Methanomada group</taxon>
        <taxon>Methanobacteria</taxon>
        <taxon>Methanobacteriales</taxon>
        <taxon>Methanobacteriaceae</taxon>
        <taxon>Methanothermobacter</taxon>
    </lineage>
</organism>
<dbReference type="Pfam" id="PF00122">
    <property type="entry name" value="E1-E2_ATPase"/>
    <property type="match status" value="1"/>
</dbReference>
<keyword evidence="11" id="KW-0187">Copper transport</keyword>
<dbReference type="InterPro" id="IPR017969">
    <property type="entry name" value="Heavy-metal-associated_CS"/>
</dbReference>
<gene>
    <name evidence="21" type="ORF">N5910_00445</name>
</gene>
<keyword evidence="5" id="KW-1003">Cell membrane</keyword>
<dbReference type="PANTHER" id="PTHR43520:SF8">
    <property type="entry name" value="P-TYPE CU(+) TRANSPORTER"/>
    <property type="match status" value="1"/>
</dbReference>
<dbReference type="InterPro" id="IPR036163">
    <property type="entry name" value="HMA_dom_sf"/>
</dbReference>
<dbReference type="InterPro" id="IPR001757">
    <property type="entry name" value="P_typ_ATPase"/>
</dbReference>
<dbReference type="SUPFAM" id="SSF81653">
    <property type="entry name" value="Calcium ATPase, transduction domain A"/>
    <property type="match status" value="1"/>
</dbReference>
<evidence type="ECO:0000256" key="18">
    <source>
        <dbReference type="ARBA" id="ARBA00023136"/>
    </source>
</evidence>
<keyword evidence="12" id="KW-0067">ATP-binding</keyword>
<reference evidence="21" key="1">
    <citation type="submission" date="2022-09" db="EMBL/GenBank/DDBJ databases">
        <title>Characterization of three MwoI isoschizomers from sequenced genome and metagenomes.</title>
        <authorList>
            <person name="Fomenkov A."/>
            <person name="Xu S.Y."/>
            <person name="Roberts R.J."/>
        </authorList>
    </citation>
    <scope>NUCLEOTIDE SEQUENCE</scope>
    <source>
        <strain evidence="21">DSM 2970</strain>
    </source>
</reference>
<dbReference type="EC" id="7.2.2.8" evidence="3"/>
<evidence type="ECO:0000256" key="12">
    <source>
        <dbReference type="ARBA" id="ARBA00022840"/>
    </source>
</evidence>
<dbReference type="Gene3D" id="3.40.1110.10">
    <property type="entry name" value="Calcium-transporting ATPase, cytoplasmic domain N"/>
    <property type="match status" value="1"/>
</dbReference>
<keyword evidence="7 19" id="KW-0812">Transmembrane</keyword>
<dbReference type="SUPFAM" id="SSF55008">
    <property type="entry name" value="HMA, heavy metal-associated domain"/>
    <property type="match status" value="2"/>
</dbReference>
<dbReference type="PROSITE" id="PS01047">
    <property type="entry name" value="HMA_1"/>
    <property type="match status" value="1"/>
</dbReference>
<evidence type="ECO:0000256" key="6">
    <source>
        <dbReference type="ARBA" id="ARBA00022553"/>
    </source>
</evidence>
<protein>
    <recommendedName>
        <fullName evidence="3">P-type Cu(+) transporter</fullName>
        <ecNumber evidence="3">7.2.2.8</ecNumber>
    </recommendedName>
</protein>
<keyword evidence="13" id="KW-0460">Magnesium</keyword>
<feature type="transmembrane region" description="Helical" evidence="19">
    <location>
        <begin position="420"/>
        <end position="442"/>
    </location>
</feature>
<dbReference type="GO" id="GO:0005524">
    <property type="term" value="F:ATP binding"/>
    <property type="evidence" value="ECO:0007669"/>
    <property type="project" value="UniProtKB-KW"/>
</dbReference>
<dbReference type="InterPro" id="IPR027256">
    <property type="entry name" value="P-typ_ATPase_IB"/>
</dbReference>
<evidence type="ECO:0000256" key="1">
    <source>
        <dbReference type="ARBA" id="ARBA00004651"/>
    </source>
</evidence>
<dbReference type="Gene3D" id="3.30.70.100">
    <property type="match status" value="2"/>
</dbReference>
<dbReference type="SFLD" id="SFLDG00002">
    <property type="entry name" value="C1.7:_P-type_atpase_like"/>
    <property type="match status" value="1"/>
</dbReference>
<evidence type="ECO:0000313" key="21">
    <source>
        <dbReference type="EMBL" id="UXH32567.1"/>
    </source>
</evidence>
<dbReference type="GO" id="GO:0140581">
    <property type="term" value="F:P-type monovalent copper transporter activity"/>
    <property type="evidence" value="ECO:0007669"/>
    <property type="project" value="UniProtKB-EC"/>
</dbReference>
<keyword evidence="8" id="KW-0479">Metal-binding</keyword>
<dbReference type="Proteomes" id="UP001065373">
    <property type="component" value="Chromosome"/>
</dbReference>
<dbReference type="InterPro" id="IPR018303">
    <property type="entry name" value="ATPase_P-typ_P_site"/>
</dbReference>
<accession>A0A9E7RWB9</accession>
<feature type="transmembrane region" description="Helical" evidence="19">
    <location>
        <begin position="180"/>
        <end position="202"/>
    </location>
</feature>
<dbReference type="PROSITE" id="PS50846">
    <property type="entry name" value="HMA_2"/>
    <property type="match status" value="2"/>
</dbReference>
<dbReference type="SFLD" id="SFLDF00027">
    <property type="entry name" value="p-type_atpase"/>
    <property type="match status" value="1"/>
</dbReference>
<dbReference type="InterPro" id="IPR008250">
    <property type="entry name" value="ATPase_P-typ_transduc_dom_A_sf"/>
</dbReference>
<feature type="transmembrane region" description="Helical" evidence="19">
    <location>
        <begin position="392"/>
        <end position="414"/>
    </location>
</feature>
<keyword evidence="18 19" id="KW-0472">Membrane</keyword>
<evidence type="ECO:0000256" key="10">
    <source>
        <dbReference type="ARBA" id="ARBA00022741"/>
    </source>
</evidence>
<evidence type="ECO:0000256" key="2">
    <source>
        <dbReference type="ARBA" id="ARBA00006024"/>
    </source>
</evidence>
<dbReference type="AlphaFoldDB" id="A0A9E7RWB9"/>
<evidence type="ECO:0000256" key="8">
    <source>
        <dbReference type="ARBA" id="ARBA00022723"/>
    </source>
</evidence>
<dbReference type="NCBIfam" id="TIGR00003">
    <property type="entry name" value="copper ion binding protein"/>
    <property type="match status" value="1"/>
</dbReference>
<dbReference type="FunFam" id="3.30.70.100:FF:000005">
    <property type="entry name" value="Copper-exporting P-type ATPase A"/>
    <property type="match status" value="2"/>
</dbReference>
<dbReference type="Gene3D" id="3.40.50.1000">
    <property type="entry name" value="HAD superfamily/HAD-like"/>
    <property type="match status" value="1"/>
</dbReference>
<feature type="transmembrane region" description="Helical" evidence="19">
    <location>
        <begin position="737"/>
        <end position="760"/>
    </location>
</feature>
<feature type="transmembrane region" description="Helical" evidence="19">
    <location>
        <begin position="154"/>
        <end position="174"/>
    </location>
</feature>